<organism evidence="1 2">
    <name type="scientific">Trypanosoma cruzi Dm28c</name>
    <dbReference type="NCBI Taxonomy" id="1416333"/>
    <lineage>
        <taxon>Eukaryota</taxon>
        <taxon>Discoba</taxon>
        <taxon>Euglenozoa</taxon>
        <taxon>Kinetoplastea</taxon>
        <taxon>Metakinetoplastina</taxon>
        <taxon>Trypanosomatida</taxon>
        <taxon>Trypanosomatidae</taxon>
        <taxon>Trypanosoma</taxon>
        <taxon>Schizotrypanum</taxon>
    </lineage>
</organism>
<accession>V5APA3</accession>
<evidence type="ECO:0000313" key="1">
    <source>
        <dbReference type="EMBL" id="ESS62560.1"/>
    </source>
</evidence>
<reference evidence="1 2" key="1">
    <citation type="journal article" date="2014" name="Genome Announc.">
        <title>Trypanosoma cruzi Clone Dm28c Draft Genome Sequence.</title>
        <authorList>
            <person name="Grisard E.C."/>
            <person name="Teixeira S.M."/>
            <person name="de Almeida L.G."/>
            <person name="Stoco P.H."/>
            <person name="Gerber A.L."/>
            <person name="Talavera-Lopez C."/>
            <person name="Lima O.C."/>
            <person name="Andersson B."/>
            <person name="de Vasconcelos A.T."/>
        </authorList>
    </citation>
    <scope>NUCLEOTIDE SEQUENCE [LARGE SCALE GENOMIC DNA]</scope>
    <source>
        <strain evidence="1 2">Dm28c</strain>
    </source>
</reference>
<dbReference type="VEuPathDB" id="TriTrypDB:TCDM_09764"/>
<sequence>MHTHAGPLVLSFARHAPLPSCLAAWAEHRNCFCFVSIALSGRPLSLPVCVFCFTGAMRVCVRWSSHASAFCFVLFFDFVVECTHSAGCVCVCV</sequence>
<evidence type="ECO:0000313" key="2">
    <source>
        <dbReference type="Proteomes" id="UP000017861"/>
    </source>
</evidence>
<name>V5APA3_TRYCR</name>
<dbReference type="OrthoDB" id="10626048at2759"/>
<comment type="caution">
    <text evidence="1">The sequence shown here is derived from an EMBL/GenBank/DDBJ whole genome shotgun (WGS) entry which is preliminary data.</text>
</comment>
<dbReference type="AlphaFoldDB" id="V5APA3"/>
<protein>
    <recommendedName>
        <fullName evidence="3">Trans-sialidase</fullName>
    </recommendedName>
</protein>
<proteinExistence type="predicted"/>
<evidence type="ECO:0008006" key="3">
    <source>
        <dbReference type="Google" id="ProtNLM"/>
    </source>
</evidence>
<dbReference type="EMBL" id="AYLP01000176">
    <property type="protein sequence ID" value="ESS62560.1"/>
    <property type="molecule type" value="Genomic_DNA"/>
</dbReference>
<dbReference type="Proteomes" id="UP000017861">
    <property type="component" value="Unassembled WGS sequence"/>
</dbReference>
<gene>
    <name evidence="1" type="ORF">TCDM_09764</name>
</gene>